<accession>A0ABU3DAB7</accession>
<protein>
    <submittedName>
        <fullName evidence="1">Uncharacterized protein</fullName>
    </submittedName>
</protein>
<dbReference type="Proteomes" id="UP001262582">
    <property type="component" value="Unassembled WGS sequence"/>
</dbReference>
<keyword evidence="2" id="KW-1185">Reference proteome</keyword>
<evidence type="ECO:0000313" key="1">
    <source>
        <dbReference type="EMBL" id="MDT0678487.1"/>
    </source>
</evidence>
<proteinExistence type="predicted"/>
<comment type="caution">
    <text evidence="1">The sequence shown here is derived from an EMBL/GenBank/DDBJ whole genome shotgun (WGS) entry which is preliminary data.</text>
</comment>
<dbReference type="EMBL" id="JAVRHK010000023">
    <property type="protein sequence ID" value="MDT0678487.1"/>
    <property type="molecule type" value="Genomic_DNA"/>
</dbReference>
<dbReference type="RefSeq" id="WP_311504822.1">
    <property type="nucleotide sequence ID" value="NZ_JAVRHK010000023.1"/>
</dbReference>
<gene>
    <name evidence="1" type="ORF">RM539_18040</name>
</gene>
<evidence type="ECO:0000313" key="2">
    <source>
        <dbReference type="Proteomes" id="UP001262582"/>
    </source>
</evidence>
<name>A0ABU3DAB7_9FLAO</name>
<organism evidence="1 2">
    <name type="scientific">Autumnicola musiva</name>
    <dbReference type="NCBI Taxonomy" id="3075589"/>
    <lineage>
        <taxon>Bacteria</taxon>
        <taxon>Pseudomonadati</taxon>
        <taxon>Bacteroidota</taxon>
        <taxon>Flavobacteriia</taxon>
        <taxon>Flavobacteriales</taxon>
        <taxon>Flavobacteriaceae</taxon>
        <taxon>Autumnicola</taxon>
    </lineage>
</organism>
<sequence>MAVEEITFSDLNDNSIQTFIIKAIKKDRIPPNTLNIGKKTLFKNLGLLTDQG</sequence>
<reference evidence="1 2" key="1">
    <citation type="submission" date="2023-09" db="EMBL/GenBank/DDBJ databases">
        <authorList>
            <person name="Rey-Velasco X."/>
        </authorList>
    </citation>
    <scope>NUCLEOTIDE SEQUENCE [LARGE SCALE GENOMIC DNA]</scope>
    <source>
        <strain evidence="1 2">F117</strain>
    </source>
</reference>